<evidence type="ECO:0000313" key="3">
    <source>
        <dbReference type="Proteomes" id="UP000326354"/>
    </source>
</evidence>
<name>A0A5S9IUT5_UABAM</name>
<dbReference type="AlphaFoldDB" id="A0A5S9IUT5"/>
<organism evidence="2 3">
    <name type="scientific">Uabimicrobium amorphum</name>
    <dbReference type="NCBI Taxonomy" id="2596890"/>
    <lineage>
        <taxon>Bacteria</taxon>
        <taxon>Pseudomonadati</taxon>
        <taxon>Planctomycetota</taxon>
        <taxon>Candidatus Uabimicrobiia</taxon>
        <taxon>Candidatus Uabimicrobiales</taxon>
        <taxon>Candidatus Uabimicrobiaceae</taxon>
        <taxon>Candidatus Uabimicrobium</taxon>
    </lineage>
</organism>
<gene>
    <name evidence="2" type="ORF">UABAM_06735</name>
</gene>
<keyword evidence="1" id="KW-0732">Signal</keyword>
<accession>A0A5S9IUT5</accession>
<sequence>MGVVDIDGDGWDDLYIFPSVDRNIFLKNNRGVFEEHPLKGLDTEDTSAGIFADFDNDGDQDVFVGKFRKRGAYFVNKEGVYVESNSNIDCAFPFFITSFSVVDYNNDGLLDVYISG</sequence>
<evidence type="ECO:0000313" key="2">
    <source>
        <dbReference type="EMBL" id="BBM88314.1"/>
    </source>
</evidence>
<evidence type="ECO:0008006" key="4">
    <source>
        <dbReference type="Google" id="ProtNLM"/>
    </source>
</evidence>
<dbReference type="InterPro" id="IPR013517">
    <property type="entry name" value="FG-GAP"/>
</dbReference>
<dbReference type="OrthoDB" id="257588at2"/>
<dbReference type="SUPFAM" id="SSF69318">
    <property type="entry name" value="Integrin alpha N-terminal domain"/>
    <property type="match status" value="1"/>
</dbReference>
<dbReference type="EMBL" id="AP019860">
    <property type="protein sequence ID" value="BBM88314.1"/>
    <property type="molecule type" value="Genomic_DNA"/>
</dbReference>
<proteinExistence type="predicted"/>
<dbReference type="Gene3D" id="2.130.10.130">
    <property type="entry name" value="Integrin alpha, N-terminal"/>
    <property type="match status" value="1"/>
</dbReference>
<dbReference type="Proteomes" id="UP000326354">
    <property type="component" value="Chromosome"/>
</dbReference>
<dbReference type="RefSeq" id="WP_152021931.1">
    <property type="nucleotide sequence ID" value="NZ_AP019860.1"/>
</dbReference>
<dbReference type="KEGG" id="uam:UABAM_06735"/>
<dbReference type="InterPro" id="IPR028994">
    <property type="entry name" value="Integrin_alpha_N"/>
</dbReference>
<dbReference type="Pfam" id="PF13517">
    <property type="entry name" value="FG-GAP_3"/>
    <property type="match status" value="1"/>
</dbReference>
<reference evidence="2 3" key="1">
    <citation type="submission" date="2019-08" db="EMBL/GenBank/DDBJ databases">
        <title>Complete genome sequence of Candidatus Uab amorphum.</title>
        <authorList>
            <person name="Shiratori T."/>
            <person name="Suzuki S."/>
            <person name="Kakizawa Y."/>
            <person name="Ishida K."/>
        </authorList>
    </citation>
    <scope>NUCLEOTIDE SEQUENCE [LARGE SCALE GENOMIC DNA]</scope>
    <source>
        <strain evidence="2 3">SRT547</strain>
    </source>
</reference>
<evidence type="ECO:0000256" key="1">
    <source>
        <dbReference type="ARBA" id="ARBA00022729"/>
    </source>
</evidence>
<protein>
    <recommendedName>
        <fullName evidence="4">VCBS repeat-containing protein</fullName>
    </recommendedName>
</protein>
<keyword evidence="3" id="KW-1185">Reference proteome</keyword>